<feature type="compositionally biased region" description="Basic and acidic residues" evidence="1">
    <location>
        <begin position="1"/>
        <end position="14"/>
    </location>
</feature>
<dbReference type="Proteomes" id="UP001162029">
    <property type="component" value="Unassembled WGS sequence"/>
</dbReference>
<organism evidence="4 5">
    <name type="scientific">Peronospora destructor</name>
    <dbReference type="NCBI Taxonomy" id="86335"/>
    <lineage>
        <taxon>Eukaryota</taxon>
        <taxon>Sar</taxon>
        <taxon>Stramenopiles</taxon>
        <taxon>Oomycota</taxon>
        <taxon>Peronosporomycetes</taxon>
        <taxon>Peronosporales</taxon>
        <taxon>Peronosporaceae</taxon>
        <taxon>Peronospora</taxon>
    </lineage>
</organism>
<dbReference type="PROSITE" id="PS51885">
    <property type="entry name" value="NEPRILYSIN"/>
    <property type="match status" value="1"/>
</dbReference>
<dbReference type="PANTHER" id="PTHR11733">
    <property type="entry name" value="ZINC METALLOPROTEASE FAMILY M13 NEPRILYSIN-RELATED"/>
    <property type="match status" value="1"/>
</dbReference>
<keyword evidence="5" id="KW-1185">Reference proteome</keyword>
<dbReference type="Gene3D" id="3.40.390.10">
    <property type="entry name" value="Collagenase (Catalytic Domain)"/>
    <property type="match status" value="1"/>
</dbReference>
<dbReference type="EMBL" id="CANTFM010000069">
    <property type="protein sequence ID" value="CAI5710340.1"/>
    <property type="molecule type" value="Genomic_DNA"/>
</dbReference>
<dbReference type="InterPro" id="IPR000718">
    <property type="entry name" value="Peptidase_M13"/>
</dbReference>
<dbReference type="InterPro" id="IPR042089">
    <property type="entry name" value="Peptidase_M13_dom_2"/>
</dbReference>
<feature type="region of interest" description="Disordered" evidence="1">
    <location>
        <begin position="1"/>
        <end position="41"/>
    </location>
</feature>
<comment type="caution">
    <text evidence="4">The sequence shown here is derived from an EMBL/GenBank/DDBJ whole genome shotgun (WGS) entry which is preliminary data.</text>
</comment>
<keyword evidence="2" id="KW-0812">Transmembrane</keyword>
<accession>A0AAV0SXL2</accession>
<keyword evidence="2" id="KW-0472">Membrane</keyword>
<reference evidence="4" key="1">
    <citation type="submission" date="2022-12" db="EMBL/GenBank/DDBJ databases">
        <authorList>
            <person name="Webb A."/>
        </authorList>
    </citation>
    <scope>NUCLEOTIDE SEQUENCE</scope>
    <source>
        <strain evidence="4">Pd1</strain>
    </source>
</reference>
<feature type="domain" description="Peptidase M13 N-terminal" evidence="3">
    <location>
        <begin position="120"/>
        <end position="403"/>
    </location>
</feature>
<proteinExistence type="predicted"/>
<evidence type="ECO:0000313" key="5">
    <source>
        <dbReference type="Proteomes" id="UP001162029"/>
    </source>
</evidence>
<dbReference type="Pfam" id="PF05649">
    <property type="entry name" value="Peptidase_M13_N"/>
    <property type="match status" value="1"/>
</dbReference>
<name>A0AAV0SXL2_9STRA</name>
<dbReference type="InterPro" id="IPR024079">
    <property type="entry name" value="MetalloPept_cat_dom_sf"/>
</dbReference>
<dbReference type="InterPro" id="IPR008753">
    <property type="entry name" value="Peptidase_M13_N"/>
</dbReference>
<dbReference type="PANTHER" id="PTHR11733:SF167">
    <property type="entry name" value="FI17812P1-RELATED"/>
    <property type="match status" value="1"/>
</dbReference>
<dbReference type="SUPFAM" id="SSF55486">
    <property type="entry name" value="Metalloproteases ('zincins'), catalytic domain"/>
    <property type="match status" value="1"/>
</dbReference>
<dbReference type="GO" id="GO:0004222">
    <property type="term" value="F:metalloendopeptidase activity"/>
    <property type="evidence" value="ECO:0007669"/>
    <property type="project" value="InterPro"/>
</dbReference>
<gene>
    <name evidence="4" type="ORF">PDE001_LOCUS422</name>
</gene>
<keyword evidence="2" id="KW-1133">Transmembrane helix</keyword>
<evidence type="ECO:0000313" key="4">
    <source>
        <dbReference type="EMBL" id="CAI5710340.1"/>
    </source>
</evidence>
<dbReference type="GO" id="GO:0016485">
    <property type="term" value="P:protein processing"/>
    <property type="evidence" value="ECO:0007669"/>
    <property type="project" value="TreeGrafter"/>
</dbReference>
<evidence type="ECO:0000259" key="3">
    <source>
        <dbReference type="Pfam" id="PF05649"/>
    </source>
</evidence>
<dbReference type="AlphaFoldDB" id="A0AAV0SXL2"/>
<dbReference type="GO" id="GO:0005886">
    <property type="term" value="C:plasma membrane"/>
    <property type="evidence" value="ECO:0007669"/>
    <property type="project" value="TreeGrafter"/>
</dbReference>
<sequence>MERSNDDKGTKNYDENGVEPPIDDEDALTTKQETMNDEQPLVNREDKSLEYTSPSPLLMQKFVAVWVVGGLGVLFLLVVTLVVRGSTLQASRVTLSTQAATWVEMLPNDVVSHLDRNVDPCDDFYAFSCGSWQKNKKIPEDKSSVSLSFSTLNDENEKVLKDIMQQGWPLVGELYDSCMNFSNTSSATADDASLKVLSPVLEQIAATKNKELFQLAGVLYKAGTSLLTGLGVSADAREATVYALYASQTGLSLPDPQYYLDRKKFDSVSDAFHAYMVKLFVLVGWESRAAASQASTVIDFEQTLAPLFVPKEELNDPVASYNRMSVAQAADRYPLVFSQFLKGTGLLRNLTDQNADVIVETPGFFNRVEKLVTGDSVTLETLKAVLTYQFISAKSSILSEPFYSGRILLFCSDCQRSEEAFTAMEGVPPPCYKQLS</sequence>
<dbReference type="Gene3D" id="1.10.1380.10">
    <property type="entry name" value="Neutral endopeptidase , domain2"/>
    <property type="match status" value="1"/>
</dbReference>
<feature type="transmembrane region" description="Helical" evidence="2">
    <location>
        <begin position="63"/>
        <end position="83"/>
    </location>
</feature>
<protein>
    <recommendedName>
        <fullName evidence="3">Peptidase M13 N-terminal domain-containing protein</fullName>
    </recommendedName>
</protein>
<evidence type="ECO:0000256" key="1">
    <source>
        <dbReference type="SAM" id="MobiDB-lite"/>
    </source>
</evidence>
<evidence type="ECO:0000256" key="2">
    <source>
        <dbReference type="SAM" id="Phobius"/>
    </source>
</evidence>